<keyword evidence="2 4" id="KW-0378">Hydrolase</keyword>
<dbReference type="AlphaFoldDB" id="D3T0U2"/>
<geneLocation type="plasmid" evidence="4 6">
    <name>pNMAG01</name>
</geneLocation>
<keyword evidence="6" id="KW-1185">Reference proteome</keyword>
<dbReference type="HOGENOM" id="CLU_017692_1_2_2"/>
<evidence type="ECO:0000256" key="1">
    <source>
        <dbReference type="ARBA" id="ARBA00006096"/>
    </source>
</evidence>
<name>D3T0U2_NATMM</name>
<dbReference type="SUPFAM" id="SSF56601">
    <property type="entry name" value="beta-lactamase/transpeptidase-like"/>
    <property type="match status" value="1"/>
</dbReference>
<dbReference type="GeneID" id="8826521"/>
<evidence type="ECO:0000313" key="7">
    <source>
        <dbReference type="Proteomes" id="UP000011543"/>
    </source>
</evidence>
<dbReference type="NCBIfam" id="TIGR00666">
    <property type="entry name" value="PBP4"/>
    <property type="match status" value="1"/>
</dbReference>
<dbReference type="RefSeq" id="WP_004213474.1">
    <property type="nucleotide sequence ID" value="NC_013923.1"/>
</dbReference>
<feature type="region of interest" description="Disordered" evidence="3">
    <location>
        <begin position="1"/>
        <end position="23"/>
    </location>
</feature>
<accession>D3T0U2</accession>
<reference evidence="4" key="4">
    <citation type="submission" date="2016-09" db="EMBL/GenBank/DDBJ databases">
        <authorList>
            <person name="Pfeiffer F."/>
        </authorList>
    </citation>
    <scope>NUCLEOTIDE SEQUENCE</scope>
    <source>
        <strain evidence="4">ATCC 43099</strain>
        <plasmid evidence="4">pNMAG01</plasmid>
    </source>
</reference>
<dbReference type="EMBL" id="AOHS01000007">
    <property type="protein sequence ID" value="ELY34315.1"/>
    <property type="molecule type" value="Genomic_DNA"/>
</dbReference>
<evidence type="ECO:0000256" key="2">
    <source>
        <dbReference type="ARBA" id="ARBA00022801"/>
    </source>
</evidence>
<dbReference type="Proteomes" id="UP000001879">
    <property type="component" value="Plasmid pNMAG01"/>
</dbReference>
<dbReference type="Proteomes" id="UP000011543">
    <property type="component" value="Unassembled WGS sequence"/>
</dbReference>
<dbReference type="KEGG" id="nmg:Nmag_3653"/>
<dbReference type="PATRIC" id="fig|547559.17.peg.40"/>
<dbReference type="PRINTS" id="PR00922">
    <property type="entry name" value="DADACBPTASE3"/>
</dbReference>
<keyword evidence="4" id="KW-0121">Carboxypeptidase</keyword>
<dbReference type="GO" id="GO:0000270">
    <property type="term" value="P:peptidoglycan metabolic process"/>
    <property type="evidence" value="ECO:0007669"/>
    <property type="project" value="TreeGrafter"/>
</dbReference>
<dbReference type="Gene3D" id="3.50.80.20">
    <property type="entry name" value="D-Ala-D-Ala carboxypeptidase C, peptidase S13"/>
    <property type="match status" value="1"/>
</dbReference>
<dbReference type="GO" id="GO:0009002">
    <property type="term" value="F:serine-type D-Ala-D-Ala carboxypeptidase activity"/>
    <property type="evidence" value="ECO:0007669"/>
    <property type="project" value="UniProtKB-EC"/>
</dbReference>
<dbReference type="InterPro" id="IPR000667">
    <property type="entry name" value="Peptidase_S13"/>
</dbReference>
<keyword evidence="4" id="KW-0614">Plasmid</keyword>
<dbReference type="OrthoDB" id="168177at2157"/>
<feature type="compositionally biased region" description="Low complexity" evidence="3">
    <location>
        <begin position="14"/>
        <end position="23"/>
    </location>
</feature>
<dbReference type="Pfam" id="PF02113">
    <property type="entry name" value="Peptidase_S13"/>
    <property type="match status" value="1"/>
</dbReference>
<evidence type="ECO:0000256" key="3">
    <source>
        <dbReference type="SAM" id="MobiDB-lite"/>
    </source>
</evidence>
<protein>
    <submittedName>
        <fullName evidence="5">D-alanyl-D-alanine carboxypeptidase/D-alanyl-D-alanine-endopeptidase</fullName>
    </submittedName>
    <submittedName>
        <fullName evidence="4">Peptidase S13 family protein (Homolog to DD-peptidase)</fullName>
        <ecNumber evidence="4">3.4.16.4</ecNumber>
    </submittedName>
</protein>
<comment type="similarity">
    <text evidence="1">Belongs to the peptidase S13 family.</text>
</comment>
<evidence type="ECO:0000313" key="5">
    <source>
        <dbReference type="EMBL" id="ELY34315.1"/>
    </source>
</evidence>
<organism evidence="4 6">
    <name type="scientific">Natrialba magadii (strain ATCC 43099 / DSM 3394 / CCM 3739 / CIP 104546 / IAM 13178 / JCM 8861 / NBRC 102185 / NCIMB 2190 / MS3)</name>
    <name type="common">Natronobacterium magadii</name>
    <dbReference type="NCBI Taxonomy" id="547559"/>
    <lineage>
        <taxon>Archaea</taxon>
        <taxon>Methanobacteriati</taxon>
        <taxon>Methanobacteriota</taxon>
        <taxon>Stenosarchaea group</taxon>
        <taxon>Halobacteria</taxon>
        <taxon>Halobacteriales</taxon>
        <taxon>Natrialbaceae</taxon>
        <taxon>Natrialba</taxon>
    </lineage>
</organism>
<evidence type="ECO:0000313" key="4">
    <source>
        <dbReference type="EMBL" id="ADD07201.1"/>
    </source>
</evidence>
<keyword evidence="4" id="KW-0645">Protease</keyword>
<dbReference type="InterPro" id="IPR012338">
    <property type="entry name" value="Beta-lactam/transpept-like"/>
</dbReference>
<gene>
    <name evidence="4" type="ordered locus">Nmag_3653</name>
    <name evidence="5" type="ORF">C500_00222</name>
</gene>
<proteinExistence type="inferred from homology"/>
<dbReference type="Gene3D" id="3.40.710.10">
    <property type="entry name" value="DD-peptidase/beta-lactamase superfamily"/>
    <property type="match status" value="1"/>
</dbReference>
<reference evidence="4 6" key="2">
    <citation type="journal article" date="2012" name="BMC Genomics">
        <title>A comparative genomics perspective on the genetic content of the alkaliphilic haloarchaeon Natrialba magadii ATCC 43099T.</title>
        <authorList>
            <person name="Siddaramappa S."/>
            <person name="Challacombe J.F."/>
            <person name="Decastro R.E."/>
            <person name="Pfeiffer F."/>
            <person name="Sastre D.E."/>
            <person name="Gimenez M.I."/>
            <person name="Paggi R.A."/>
            <person name="Detter J.C."/>
            <person name="Davenport K.W."/>
            <person name="Goodwin L.A."/>
            <person name="Kyrpides N."/>
            <person name="Tapia R."/>
            <person name="Pitluck S."/>
            <person name="Lucas S."/>
            <person name="Woyke T."/>
            <person name="Maupin-Furlow J.A."/>
        </authorList>
    </citation>
    <scope>NUCLEOTIDE SEQUENCE [LARGE SCALE GENOMIC DNA]</scope>
    <source>
        <strain evidence="4">ATCC 43099</strain>
        <strain evidence="6">ATCC 43099 / DSM 3394 / CCM 3739 / CIP 104546 / IAM 13178 / JCM 8861 / NBRC 102185 / NCIMB 2190 / MS3</strain>
    </source>
</reference>
<evidence type="ECO:0000313" key="6">
    <source>
        <dbReference type="Proteomes" id="UP000001879"/>
    </source>
</evidence>
<dbReference type="PANTHER" id="PTHR30023">
    <property type="entry name" value="D-ALANYL-D-ALANINE CARBOXYPEPTIDASE"/>
    <property type="match status" value="1"/>
</dbReference>
<dbReference type="PANTHER" id="PTHR30023:SF0">
    <property type="entry name" value="PENICILLIN-SENSITIVE CARBOXYPEPTIDASE A"/>
    <property type="match status" value="1"/>
</dbReference>
<dbReference type="GO" id="GO:0006508">
    <property type="term" value="P:proteolysis"/>
    <property type="evidence" value="ECO:0007669"/>
    <property type="project" value="InterPro"/>
</dbReference>
<reference evidence="6" key="1">
    <citation type="submission" date="2010-02" db="EMBL/GenBank/DDBJ databases">
        <title>Complete sequence of plasmid 1 of Natrialba magadii ATCC 43099.</title>
        <authorList>
            <consortium name="US DOE Joint Genome Institute"/>
            <person name="Lucas S."/>
            <person name="Copeland A."/>
            <person name="Lapidus A."/>
            <person name="Cheng J.-F."/>
            <person name="Bruce D."/>
            <person name="Goodwin L."/>
            <person name="Pitluck S."/>
            <person name="Davenport K."/>
            <person name="Saunders E."/>
            <person name="Detter J.C."/>
            <person name="Han C."/>
            <person name="Tapia R."/>
            <person name="Land M."/>
            <person name="Hauser L."/>
            <person name="Kyrpides N."/>
            <person name="Mikhailova N."/>
            <person name="De Castro R.E."/>
            <person name="Maupin-Furlow J.A."/>
            <person name="Woyke T."/>
        </authorList>
    </citation>
    <scope>NUCLEOTIDE SEQUENCE [LARGE SCALE GENOMIC DNA]</scope>
    <source>
        <strain evidence="6">ATCC 43099 / DSM 3394 / CCM 3739 / CIP 104546 / IAM 13178 / JCM 8861 / NBRC 102185 / NCIMB 2190 / MS3</strain>
        <plasmid evidence="6">pNMAG01</plasmid>
    </source>
</reference>
<dbReference type="EC" id="3.4.16.4" evidence="4"/>
<dbReference type="MEROPS" id="S13.004"/>
<dbReference type="EMBL" id="CP001933">
    <property type="protein sequence ID" value="ADD07201.1"/>
    <property type="molecule type" value="Genomic_DNA"/>
</dbReference>
<reference evidence="5 7" key="3">
    <citation type="journal article" date="2014" name="PLoS Genet.">
        <title>Phylogenetically driven sequencing of extremely halophilic archaea reveals strategies for static and dynamic osmo-response.</title>
        <authorList>
            <person name="Becker E.A."/>
            <person name="Seitzer P.M."/>
            <person name="Tritt A."/>
            <person name="Larsen D."/>
            <person name="Krusor M."/>
            <person name="Yao A.I."/>
            <person name="Wu D."/>
            <person name="Madern D."/>
            <person name="Eisen J.A."/>
            <person name="Darling A.E."/>
            <person name="Facciotti M.T."/>
        </authorList>
    </citation>
    <scope>NUCLEOTIDE SEQUENCE [LARGE SCALE GENOMIC DNA]</scope>
    <source>
        <strain evidence="7">ATCC 43099 / DSM 3394 / CCM 3739 / CIP 104546 / IAM 13178 / JCM 8861 / NBRC 102185 / NCIMB 2190 / MS3</strain>
        <strain evidence="5">MS-3</strain>
    </source>
</reference>
<sequence length="457" mass="48936">MSRNEQRPTEQAPSESQSESLVESVFPNLDRISASVYAADLRTGEPIVAANPNIPLLPASNTKLVTAARAFDELGPAYRFETTLHADGPIQEGHLLGDLVLTGYGAADLSQGDLLALAEDIADAGIDTVAGELVIDASAFDRQSLGPGWTWDDGQFEYGAKSTPLALERNTVDITVSHRNGSVTVDASPTSEIVRIESDVTTGPTEQLEVYKKRASEVIRVEGQIPPGETTVEASPVDDPMMHAGSLLRQALESTGVTIDGWTRIEHDPVDTDGPPCAAVESSPLSAQVRTMLVTSDNFVAEQLARTVALELDGEGSWNAWETHVNDFLEARGADAAHLRDGSGLSRYNLLSASGIAAVLEWSLDQPWGDRYRRSLPLAGVEGTVSNRLEDAPLPVRAKTGTLTGVRTLSGYVENRENEPEIVFSCLLSNLTGEHEATATDRIDDLVESIIEAAALE</sequence>